<dbReference type="PANTHER" id="PTHR23015">
    <property type="entry name" value="UNCHARACTERIZED C.ELEGANS PROTEIN"/>
    <property type="match status" value="1"/>
</dbReference>
<dbReference type="InterPro" id="IPR041426">
    <property type="entry name" value="Mos1_HTH"/>
</dbReference>
<evidence type="ECO:0000259" key="1">
    <source>
        <dbReference type="PROSITE" id="PS50181"/>
    </source>
</evidence>
<accession>A0A1I7UI99</accession>
<name>A0A1I7UI99_9PELO</name>
<feature type="domain" description="F-box" evidence="1">
    <location>
        <begin position="121"/>
        <end position="168"/>
    </location>
</feature>
<proteinExistence type="predicted"/>
<dbReference type="InterPro" id="IPR002900">
    <property type="entry name" value="DUF38/FTH_CAE_spp"/>
</dbReference>
<dbReference type="Proteomes" id="UP000095282">
    <property type="component" value="Unplaced"/>
</dbReference>
<dbReference type="PANTHER" id="PTHR23015:SF4">
    <property type="entry name" value="DUF38 DOMAIN-CONTAINING PROTEIN-RELATED"/>
    <property type="match status" value="1"/>
</dbReference>
<dbReference type="eggNOG" id="ENOG502TJJI">
    <property type="taxonomic scope" value="Eukaryota"/>
</dbReference>
<dbReference type="InterPro" id="IPR040161">
    <property type="entry name" value="FB224"/>
</dbReference>
<reference evidence="3" key="1">
    <citation type="submission" date="2016-11" db="UniProtKB">
        <authorList>
            <consortium name="WormBaseParasite"/>
        </authorList>
    </citation>
    <scope>IDENTIFICATION</scope>
</reference>
<evidence type="ECO:0000313" key="2">
    <source>
        <dbReference type="Proteomes" id="UP000095282"/>
    </source>
</evidence>
<dbReference type="GO" id="GO:0045087">
    <property type="term" value="P:innate immune response"/>
    <property type="evidence" value="ECO:0007669"/>
    <property type="project" value="TreeGrafter"/>
</dbReference>
<dbReference type="Gene3D" id="1.20.1280.50">
    <property type="match status" value="1"/>
</dbReference>
<dbReference type="InterPro" id="IPR036047">
    <property type="entry name" value="F-box-like_dom_sf"/>
</dbReference>
<evidence type="ECO:0000313" key="3">
    <source>
        <dbReference type="WBParaSite" id="Csp11.Scaffold629.g9599.t1"/>
    </source>
</evidence>
<dbReference type="STRING" id="1561998.A0A1I7UI99"/>
<dbReference type="AlphaFoldDB" id="A0A1I7UI99"/>
<organism evidence="2 3">
    <name type="scientific">Caenorhabditis tropicalis</name>
    <dbReference type="NCBI Taxonomy" id="1561998"/>
    <lineage>
        <taxon>Eukaryota</taxon>
        <taxon>Metazoa</taxon>
        <taxon>Ecdysozoa</taxon>
        <taxon>Nematoda</taxon>
        <taxon>Chromadorea</taxon>
        <taxon>Rhabditida</taxon>
        <taxon>Rhabditina</taxon>
        <taxon>Rhabditomorpha</taxon>
        <taxon>Rhabditoidea</taxon>
        <taxon>Rhabditidae</taxon>
        <taxon>Peloderinae</taxon>
        <taxon>Caenorhabditis</taxon>
    </lineage>
</organism>
<dbReference type="WBParaSite" id="Csp11.Scaffold629.g9599.t1">
    <property type="protein sequence ID" value="Csp11.Scaffold629.g9599.t1"/>
    <property type="gene ID" value="Csp11.Scaffold629.g9599"/>
</dbReference>
<dbReference type="InterPro" id="IPR001810">
    <property type="entry name" value="F-box_dom"/>
</dbReference>
<dbReference type="Pfam" id="PF01827">
    <property type="entry name" value="FTH"/>
    <property type="match status" value="3"/>
</dbReference>
<keyword evidence="2" id="KW-1185">Reference proteome</keyword>
<dbReference type="SMART" id="SM00256">
    <property type="entry name" value="FBOX"/>
    <property type="match status" value="3"/>
</dbReference>
<protein>
    <submittedName>
        <fullName evidence="3">F-box domain-containing protein</fullName>
    </submittedName>
</protein>
<dbReference type="CDD" id="cd22150">
    <property type="entry name" value="F-box_CeFBXA-like"/>
    <property type="match status" value="3"/>
</dbReference>
<dbReference type="Pfam" id="PF17906">
    <property type="entry name" value="HTH_48"/>
    <property type="match status" value="2"/>
</dbReference>
<dbReference type="SUPFAM" id="SSF81383">
    <property type="entry name" value="F-box domain"/>
    <property type="match status" value="1"/>
</dbReference>
<dbReference type="PROSITE" id="PS50181">
    <property type="entry name" value="FBOX"/>
    <property type="match status" value="2"/>
</dbReference>
<dbReference type="Pfam" id="PF00646">
    <property type="entry name" value="F-box"/>
    <property type="match status" value="3"/>
</dbReference>
<feature type="domain" description="F-box" evidence="1">
    <location>
        <begin position="651"/>
        <end position="698"/>
    </location>
</feature>
<sequence>MSELNGNSAIEVFILYRKGKSGDELYEKLCNVIGKNRISEEEFKKIFEKVTSGGESKKEEIRQLVNNNQANLRLCILSDVIDEKSINQSFNDICEMVESIDYRDFEFWFDRFSSGYRDLNQKTFSDLPFEIIEKIVEKVDFVSQARLRKLSSGLRNIVDRVKPSINRIYIVHRCDETNTIEYSNRKLAYPYDYCRVSGVNNKKRALNDVEILLKNPRLRLESFKWINAASLAVDRKLIDILQSLNHQVEIVRLKARLINEEMMIDLLKAIKPGALKEMDFELSTNLYRFDRFAELDQWKQAKRVKIRNSTIEFSPNFRQFQHFESFQCHFLFISMDYILKMRNIFSNNVNFNYCYIKVIEILPMEEIKEQLGLSMVLDYEKTLILLSDNKMAENLENEDTDEKTLNDLAMDIIVEIVKYLDFKAQMRLRKVSSGLRNIMHQVKPSIDYLGYSSHGSSITLNYRTNNNFYFDQWYTKKNEESAFNDMKILLRNPKLRLRFFKWGNEPEIDQKLIDFLNSLNHQLEIKKLLMSLEKKSMIALLKAVKPGTLGNISFTGISVTIIDQLAGLDQWKQAKRVALVFSENVNFKHCSISVLCTPPIEEIREQLGLSDVLDIKFSGRYNIPDLKDYLQFEINELLKMARRFYRRRRNRKTFNDLPVETIVEIISYLNFKSQMAIRKVCRGLRDIVDDMKPSVDGLCYMYSIQKSNKIVRLMYHVTDERKNCQIFNAHCYKGENCKEEAFNDLKILLRNPRLRLESFGWDNDYLSEDDEKLIDFLGTLDRKLNIMSLKMNHLKKESMIAIMEAFDPEVLREIVIFNRNLEDSKEFAEFAEMEQWKQAKRIEIHSTLLEISEFQYFQHFESFYVFIEEISMDVMLMMRNVFSQNTKFKSCVFKSRHKPPLNEIKEQLGLSGDPIDESTFSGSYEIPDSKDYLLYEINWNEVYVRRRSSDN</sequence>